<protein>
    <submittedName>
        <fullName evidence="9">TBC1 domain family member 2B</fullName>
    </submittedName>
</protein>
<evidence type="ECO:0000259" key="6">
    <source>
        <dbReference type="PROSITE" id="PS50003"/>
    </source>
</evidence>
<feature type="compositionally biased region" description="Polar residues" evidence="5">
    <location>
        <begin position="1601"/>
        <end position="1611"/>
    </location>
</feature>
<dbReference type="SMART" id="SM00164">
    <property type="entry name" value="TBC"/>
    <property type="match status" value="1"/>
</dbReference>
<dbReference type="PANTHER" id="PTHR47219">
    <property type="entry name" value="RAB GTPASE-ACTIVATING PROTEIN 1-LIKE"/>
    <property type="match status" value="1"/>
</dbReference>
<dbReference type="Proteomes" id="UP000225706">
    <property type="component" value="Unassembled WGS sequence"/>
</dbReference>
<dbReference type="PANTHER" id="PTHR47219:SF20">
    <property type="entry name" value="TBC1 DOMAIN FAMILY MEMBER 2B"/>
    <property type="match status" value="1"/>
</dbReference>
<keyword evidence="3" id="KW-0863">Zinc-finger</keyword>
<feature type="compositionally biased region" description="Polar residues" evidence="5">
    <location>
        <begin position="1628"/>
        <end position="1654"/>
    </location>
</feature>
<evidence type="ECO:0000256" key="1">
    <source>
        <dbReference type="ARBA" id="ARBA00022468"/>
    </source>
</evidence>
<keyword evidence="1" id="KW-0343">GTPase activation</keyword>
<dbReference type="FunFam" id="1.10.472.80:FF:000018">
    <property type="entry name" value="TBC1 domain family member 2B"/>
    <property type="match status" value="1"/>
</dbReference>
<evidence type="ECO:0000313" key="9">
    <source>
        <dbReference type="EMBL" id="PFX17308.1"/>
    </source>
</evidence>
<dbReference type="GO" id="GO:0005096">
    <property type="term" value="F:GTPase activator activity"/>
    <property type="evidence" value="ECO:0007669"/>
    <property type="project" value="UniProtKB-KW"/>
</dbReference>
<comment type="caution">
    <text evidence="9">The sequence shown here is derived from an EMBL/GenBank/DDBJ whole genome shotgun (WGS) entry which is preliminary data.</text>
</comment>
<reference evidence="10" key="1">
    <citation type="journal article" date="2017" name="bioRxiv">
        <title>Comparative analysis of the genomes of Stylophora pistillata and Acropora digitifera provides evidence for extensive differences between species of corals.</title>
        <authorList>
            <person name="Voolstra C.R."/>
            <person name="Li Y."/>
            <person name="Liew Y.J."/>
            <person name="Baumgarten S."/>
            <person name="Zoccola D."/>
            <person name="Flot J.-F."/>
            <person name="Tambutte S."/>
            <person name="Allemand D."/>
            <person name="Aranda M."/>
        </authorList>
    </citation>
    <scope>NUCLEOTIDE SEQUENCE [LARGE SCALE GENOMIC DNA]</scope>
</reference>
<dbReference type="STRING" id="50429.A0A2B4RLU3"/>
<evidence type="ECO:0000256" key="3">
    <source>
        <dbReference type="PROSITE-ProRule" id="PRU00047"/>
    </source>
</evidence>
<feature type="compositionally biased region" description="Polar residues" evidence="5">
    <location>
        <begin position="979"/>
        <end position="998"/>
    </location>
</feature>
<evidence type="ECO:0000259" key="8">
    <source>
        <dbReference type="PROSITE" id="PS50158"/>
    </source>
</evidence>
<dbReference type="InterPro" id="IPR035969">
    <property type="entry name" value="Rab-GAP_TBC_sf"/>
</dbReference>
<feature type="coiled-coil region" evidence="4">
    <location>
        <begin position="365"/>
        <end position="413"/>
    </location>
</feature>
<organism evidence="9 10">
    <name type="scientific">Stylophora pistillata</name>
    <name type="common">Smooth cauliflower coral</name>
    <dbReference type="NCBI Taxonomy" id="50429"/>
    <lineage>
        <taxon>Eukaryota</taxon>
        <taxon>Metazoa</taxon>
        <taxon>Cnidaria</taxon>
        <taxon>Anthozoa</taxon>
        <taxon>Hexacorallia</taxon>
        <taxon>Scleractinia</taxon>
        <taxon>Astrocoeniina</taxon>
        <taxon>Pocilloporidae</taxon>
        <taxon>Stylophora</taxon>
    </lineage>
</organism>
<dbReference type="InterPro" id="IPR001849">
    <property type="entry name" value="PH_domain"/>
</dbReference>
<dbReference type="PROSITE" id="PS50086">
    <property type="entry name" value="TBC_RABGAP"/>
    <property type="match status" value="1"/>
</dbReference>
<feature type="region of interest" description="Disordered" evidence="5">
    <location>
        <begin position="1035"/>
        <end position="1085"/>
    </location>
</feature>
<dbReference type="GO" id="GO:0003676">
    <property type="term" value="F:nucleic acid binding"/>
    <property type="evidence" value="ECO:0007669"/>
    <property type="project" value="InterPro"/>
</dbReference>
<dbReference type="CDD" id="cd01265">
    <property type="entry name" value="PH_TBC1D2A"/>
    <property type="match status" value="1"/>
</dbReference>
<evidence type="ECO:0000256" key="5">
    <source>
        <dbReference type="SAM" id="MobiDB-lite"/>
    </source>
</evidence>
<dbReference type="InterPro" id="IPR050302">
    <property type="entry name" value="Rab_GAP_TBC_domain"/>
</dbReference>
<dbReference type="InterPro" id="IPR000195">
    <property type="entry name" value="Rab-GAP-TBC_dom"/>
</dbReference>
<evidence type="ECO:0000256" key="2">
    <source>
        <dbReference type="ARBA" id="ARBA00023054"/>
    </source>
</evidence>
<dbReference type="InterPro" id="IPR011993">
    <property type="entry name" value="PH-like_dom_sf"/>
</dbReference>
<feature type="region of interest" description="Disordered" evidence="5">
    <location>
        <begin position="1"/>
        <end position="48"/>
    </location>
</feature>
<dbReference type="GO" id="GO:0005829">
    <property type="term" value="C:cytosol"/>
    <property type="evidence" value="ECO:0007669"/>
    <property type="project" value="UniProtKB-ARBA"/>
</dbReference>
<dbReference type="FunFam" id="1.10.8.270:FF:000014">
    <property type="entry name" value="Putative TBC1 domain family member 2B"/>
    <property type="match status" value="1"/>
</dbReference>
<feature type="region of interest" description="Disordered" evidence="5">
    <location>
        <begin position="445"/>
        <end position="464"/>
    </location>
</feature>
<keyword evidence="3" id="KW-0479">Metal-binding</keyword>
<name>A0A2B4RLU3_STYPI</name>
<dbReference type="Pfam" id="PF00566">
    <property type="entry name" value="RabGAP-TBC"/>
    <property type="match status" value="1"/>
</dbReference>
<keyword evidence="2 4" id="KW-0175">Coiled coil</keyword>
<dbReference type="SUPFAM" id="SSF47923">
    <property type="entry name" value="Ypt/Rab-GAP domain of gyp1p"/>
    <property type="match status" value="2"/>
</dbReference>
<proteinExistence type="predicted"/>
<feature type="domain" description="Rab-GAP TBC" evidence="7">
    <location>
        <begin position="665"/>
        <end position="859"/>
    </location>
</feature>
<dbReference type="Gene3D" id="1.10.472.80">
    <property type="entry name" value="Ypt/Rab-GAP domain of gyp1p, domain 3"/>
    <property type="match status" value="1"/>
</dbReference>
<dbReference type="Gene3D" id="1.10.8.270">
    <property type="entry name" value="putative rabgap domain of human tbc1 domain family member 14 like domains"/>
    <property type="match status" value="1"/>
</dbReference>
<dbReference type="OrthoDB" id="294251at2759"/>
<dbReference type="PROSITE" id="PS50158">
    <property type="entry name" value="ZF_CCHC"/>
    <property type="match status" value="1"/>
</dbReference>
<feature type="domain" description="CCHC-type" evidence="8">
    <location>
        <begin position="1318"/>
        <end position="1333"/>
    </location>
</feature>
<keyword evidence="10" id="KW-1185">Reference proteome</keyword>
<dbReference type="GO" id="GO:0008270">
    <property type="term" value="F:zinc ion binding"/>
    <property type="evidence" value="ECO:0007669"/>
    <property type="project" value="UniProtKB-KW"/>
</dbReference>
<feature type="region of interest" description="Disordered" evidence="5">
    <location>
        <begin position="1582"/>
        <end position="1669"/>
    </location>
</feature>
<evidence type="ECO:0000256" key="4">
    <source>
        <dbReference type="SAM" id="Coils"/>
    </source>
</evidence>
<dbReference type="GO" id="GO:0031267">
    <property type="term" value="F:small GTPase binding"/>
    <property type="evidence" value="ECO:0007669"/>
    <property type="project" value="TreeGrafter"/>
</dbReference>
<dbReference type="Gene3D" id="1.10.10.750">
    <property type="entry name" value="Ypt/Rab-GAP domain of gyp1p, domain 1"/>
    <property type="match status" value="1"/>
</dbReference>
<dbReference type="FunFam" id="2.30.29.30:FF:000248">
    <property type="entry name" value="TBC1 domain family member 2A isoform X1"/>
    <property type="match status" value="1"/>
</dbReference>
<dbReference type="Gene3D" id="2.30.29.30">
    <property type="entry name" value="Pleckstrin-homology domain (PH domain)/Phosphotyrosine-binding domain (PTB)"/>
    <property type="match status" value="1"/>
</dbReference>
<dbReference type="PROSITE" id="PS50003">
    <property type="entry name" value="PH_DOMAIN"/>
    <property type="match status" value="1"/>
</dbReference>
<feature type="domain" description="PH" evidence="6">
    <location>
        <begin position="48"/>
        <end position="146"/>
    </location>
</feature>
<dbReference type="SMART" id="SM00233">
    <property type="entry name" value="PH"/>
    <property type="match status" value="1"/>
</dbReference>
<feature type="region of interest" description="Disordered" evidence="5">
    <location>
        <begin position="979"/>
        <end position="1010"/>
    </location>
</feature>
<keyword evidence="3" id="KW-0862">Zinc</keyword>
<dbReference type="SUPFAM" id="SSF50729">
    <property type="entry name" value="PH domain-like"/>
    <property type="match status" value="1"/>
</dbReference>
<evidence type="ECO:0000313" key="10">
    <source>
        <dbReference type="Proteomes" id="UP000225706"/>
    </source>
</evidence>
<gene>
    <name evidence="9" type="primary">Tbc1d2b</name>
    <name evidence="9" type="ORF">AWC38_SpisGene18375</name>
</gene>
<evidence type="ECO:0000259" key="7">
    <source>
        <dbReference type="PROSITE" id="PS50086"/>
    </source>
</evidence>
<dbReference type="Pfam" id="PF00169">
    <property type="entry name" value="PH"/>
    <property type="match status" value="1"/>
</dbReference>
<dbReference type="EMBL" id="LSMT01000482">
    <property type="protein sequence ID" value="PFX17308.1"/>
    <property type="molecule type" value="Genomic_DNA"/>
</dbReference>
<sequence>MEDSWELVSVPSEIQRSTINKEAPEESSEISQENNDESNKPKKTTSGTPKLCGFLNKLGAKGIKTWKTRWFLYEERKCRLYYFRTPQDSTPLGFIDLANASFTFEVEDADRLTQFQICTSGRIYQLQAKDKQTMMFWLQELQGRRLEYSRKRANAVVQKKGDISALGQSTCGLLAGEEEEREVDPKKDPNPVQIIEPVPAPESVGEDAAALKTPSPGILSNFSFTNLKTEIKNIRDAKRSSVLISQPQPPLNISGPLSGTELLQQVQALEELNNGVGQSATDEKMADESKSSEIILKQLFASDPNPVQIIEPVPAPESVGEDAAALKTPSPGILSNFSFTNLKTEIKNIRTQDQDEEQRSLSEEMKDKLIYIAQLEEKLKEQTAELKKADVATKALNKELRECKDQIQMYKEMTEVKDQVVVSLTDQLYALEKSTVEGEEVLEFDEENNEEFESSTSCKSSDTKSAENRIDDIQGIEKLKETCQAYVLQNRFLNSEILEFNKLRAHESEILKAQTMRLATVEAEMCKYKSKYFLVLREFQKPRRDGERWNVDDDVISRLVEDAIDSESREVLTLSRSSIQPYDRWGFRQNLEGEDEEAFLSMAKKMDRRSEELKASGVVWLHPVANMNASSHEMSVEVKWENYMVTHKNRDLQKTPELKALVRNGVPHEHRATIWNFCINECVQETRRVAGDEYYHHLLESIKGQPSPAVKQIELDLLRTLPNNKHYDKLDADGTTKLREVLLAYSWHNPDVGYCQGLNRLVAITLLYLNEEESFWCLVAIVEHLMPRDYYSKTLVASQADQRVLKDLLAEKLPRLSAHFDALMVDLSLVCFNWFLTVFVDSFPIQTTLRVWDTFLYEGNKVMFRFALAVFKSSEEQLLKCEDHMSIFNFLRQVPEKVTDANMLSQFAFQFLNPFPMQKIKTKRAYHLEVVKRELAELDKLREDYVTSKADEPESRDGDMLVDENCRLSFQLPFHPSSLSPPTHATSFNEENQPTSSIGPPRFSTAFSSQNPANITNIGAIDISVEPCENPSIVQQSLPEPTLPFVPREESNASPSEDFIPIHSSQLQHGPRTDLEDEETSDSKVEGPLQRRFFQLINSPADFGGKQHKLYGTKANRTTKNISLRVKFQLEARVISPESKAALTQLIIHIAGPAQDYIRTLPADQRATLGLVKDALNRCYSHRNREWVQRQQIAQRRQKPTEPLGDYGLINKLGELVSKLAGSSGTSAIIEKQPKREHPIVARMESLITKAKNPPYHSRSQESRSILQEIREIKESLLGEIPELDRRVDAQINGLARRNQNRREEPQRQRTREGRPICYSCGRVGHVQQNCDQRSPRGTNPNFDCYQPHQQRRLPLDGYPPRSGYQSQRRQGLPFLDQRNSNLAAVFEDAYQHSHMAPLAHNQGCNALPQSEGKLPGLNSGRIDSQVDSEIFKPRQNVLRFQQEVARKDEAPEQAPCELIEATTDQCNVTSNEARPLALTVTNQLNGQDIGLLVDPKVSMSAIDEQLTRDLFDGKLPRLRESPRGYQFHSPLENVRSFKASDKFSPAPHPDHFLDTNLPLFAKQEQINELGKKLDGIVRSVQPKQEANDKWRERRVLHRATQPTYCQPEGNSTHEEENELDTEETALQLESQEHATNSPNLPQGTKAARTSHQGSHTEETKPEAKKVTNTKSVKTCPLVNKAEKYPTNLTTTSKIAGKSVHLMVDSGEHVSAIKEVPKEVYGGVPYPAVQTGNEHPQIIVITLPLHLEESQFPSEFQVV</sequence>
<accession>A0A2B4RLU3</accession>
<feature type="compositionally biased region" description="Basic and acidic residues" evidence="5">
    <location>
        <begin position="1655"/>
        <end position="1666"/>
    </location>
</feature>
<dbReference type="InterPro" id="IPR001878">
    <property type="entry name" value="Znf_CCHC"/>
</dbReference>
<dbReference type="GO" id="GO:0031410">
    <property type="term" value="C:cytoplasmic vesicle"/>
    <property type="evidence" value="ECO:0007669"/>
    <property type="project" value="UniProtKB-ARBA"/>
</dbReference>